<dbReference type="GO" id="GO:0006355">
    <property type="term" value="P:regulation of DNA-templated transcription"/>
    <property type="evidence" value="ECO:0007669"/>
    <property type="project" value="InterPro"/>
</dbReference>
<proteinExistence type="predicted"/>
<keyword evidence="5" id="KW-1185">Reference proteome</keyword>
<dbReference type="Proteomes" id="UP000621436">
    <property type="component" value="Unassembled WGS sequence"/>
</dbReference>
<dbReference type="Pfam" id="PF00990">
    <property type="entry name" value="GGDEF"/>
    <property type="match status" value="1"/>
</dbReference>
<accession>A0A931AUH0</accession>
<dbReference type="PROSITE" id="PS50887">
    <property type="entry name" value="GGDEF"/>
    <property type="match status" value="1"/>
</dbReference>
<dbReference type="SMART" id="SM00086">
    <property type="entry name" value="PAC"/>
    <property type="match status" value="2"/>
</dbReference>
<evidence type="ECO:0000259" key="1">
    <source>
        <dbReference type="PROSITE" id="PS50112"/>
    </source>
</evidence>
<name>A0A931AUH0_9FIRM</name>
<reference evidence="4" key="1">
    <citation type="submission" date="2020-11" db="EMBL/GenBank/DDBJ databases">
        <title>Halonatronomonas betainensis gen. nov., sp. nov. a novel haloalkaliphilic representative of the family Halanaerobiacae capable of betaine degradation.</title>
        <authorList>
            <person name="Boltyanskaya Y."/>
            <person name="Kevbrin V."/>
            <person name="Detkova E."/>
            <person name="Grouzdev D.S."/>
            <person name="Koziaeva V."/>
            <person name="Zhilina T."/>
        </authorList>
    </citation>
    <scope>NUCLEOTIDE SEQUENCE</scope>
    <source>
        <strain evidence="4">Z-7014</strain>
    </source>
</reference>
<dbReference type="InterPro" id="IPR052155">
    <property type="entry name" value="Biofilm_reg_signaling"/>
</dbReference>
<dbReference type="InterPro" id="IPR001610">
    <property type="entry name" value="PAC"/>
</dbReference>
<dbReference type="InterPro" id="IPR000160">
    <property type="entry name" value="GGDEF_dom"/>
</dbReference>
<dbReference type="InterPro" id="IPR035965">
    <property type="entry name" value="PAS-like_dom_sf"/>
</dbReference>
<dbReference type="EMBL" id="JADPIE010000002">
    <property type="protein sequence ID" value="MBF8436396.1"/>
    <property type="molecule type" value="Genomic_DNA"/>
</dbReference>
<dbReference type="Pfam" id="PF00989">
    <property type="entry name" value="PAS"/>
    <property type="match status" value="1"/>
</dbReference>
<evidence type="ECO:0000259" key="2">
    <source>
        <dbReference type="PROSITE" id="PS50113"/>
    </source>
</evidence>
<evidence type="ECO:0000313" key="5">
    <source>
        <dbReference type="Proteomes" id="UP000621436"/>
    </source>
</evidence>
<dbReference type="InterPro" id="IPR000014">
    <property type="entry name" value="PAS"/>
</dbReference>
<dbReference type="CDD" id="cd01949">
    <property type="entry name" value="GGDEF"/>
    <property type="match status" value="1"/>
</dbReference>
<dbReference type="PROSITE" id="PS50113">
    <property type="entry name" value="PAC"/>
    <property type="match status" value="1"/>
</dbReference>
<dbReference type="InterPro" id="IPR043128">
    <property type="entry name" value="Rev_trsase/Diguanyl_cyclase"/>
</dbReference>
<dbReference type="RefSeq" id="WP_270453262.1">
    <property type="nucleotide sequence ID" value="NZ_JADPIE010000002.1"/>
</dbReference>
<dbReference type="PANTHER" id="PTHR44757">
    <property type="entry name" value="DIGUANYLATE CYCLASE DGCP"/>
    <property type="match status" value="1"/>
</dbReference>
<protein>
    <submittedName>
        <fullName evidence="4">PAS domain S-box protein</fullName>
    </submittedName>
</protein>
<dbReference type="NCBIfam" id="TIGR00254">
    <property type="entry name" value="GGDEF"/>
    <property type="match status" value="1"/>
</dbReference>
<dbReference type="CDD" id="cd00130">
    <property type="entry name" value="PAS"/>
    <property type="match status" value="2"/>
</dbReference>
<feature type="domain" description="GGDEF" evidence="3">
    <location>
        <begin position="283"/>
        <end position="408"/>
    </location>
</feature>
<feature type="domain" description="PAC" evidence="2">
    <location>
        <begin position="203"/>
        <end position="254"/>
    </location>
</feature>
<gene>
    <name evidence="4" type="ORF">I0Q91_04825</name>
</gene>
<dbReference type="Gene3D" id="3.30.70.270">
    <property type="match status" value="1"/>
</dbReference>
<dbReference type="SMART" id="SM00091">
    <property type="entry name" value="PAS"/>
    <property type="match status" value="2"/>
</dbReference>
<dbReference type="NCBIfam" id="TIGR00229">
    <property type="entry name" value="sensory_box"/>
    <property type="match status" value="2"/>
</dbReference>
<dbReference type="InterPro" id="IPR029787">
    <property type="entry name" value="Nucleotide_cyclase"/>
</dbReference>
<dbReference type="SMART" id="SM00267">
    <property type="entry name" value="GGDEF"/>
    <property type="match status" value="1"/>
</dbReference>
<evidence type="ECO:0000259" key="3">
    <source>
        <dbReference type="PROSITE" id="PS50887"/>
    </source>
</evidence>
<dbReference type="Gene3D" id="3.30.450.20">
    <property type="entry name" value="PAS domain"/>
    <property type="match status" value="2"/>
</dbReference>
<feature type="domain" description="PAS" evidence="1">
    <location>
        <begin position="129"/>
        <end position="200"/>
    </location>
</feature>
<dbReference type="Pfam" id="PF13426">
    <property type="entry name" value="PAS_9"/>
    <property type="match status" value="1"/>
</dbReference>
<evidence type="ECO:0000313" key="4">
    <source>
        <dbReference type="EMBL" id="MBF8436396.1"/>
    </source>
</evidence>
<dbReference type="PANTHER" id="PTHR44757:SF2">
    <property type="entry name" value="BIOFILM ARCHITECTURE MAINTENANCE PROTEIN MBAA"/>
    <property type="match status" value="1"/>
</dbReference>
<comment type="caution">
    <text evidence="4">The sequence shown here is derived from an EMBL/GenBank/DDBJ whole genome shotgun (WGS) entry which is preliminary data.</text>
</comment>
<dbReference type="SUPFAM" id="SSF55785">
    <property type="entry name" value="PYP-like sensor domain (PAS domain)"/>
    <property type="match status" value="2"/>
</dbReference>
<sequence length="408" mass="46573">MSDLRKDLSSAKYYEYMDNIPIGIAIINGRGEFLEVNKSIIETTGYSKEMILNKKIHDLSVNLSKDEINISLEKAIIFDEYQIESKVRCKDGSIIDVEVELVQVADDEILLQVKDITQRKQVSRAVHKQWAYFKELFEGSIEAISLLDDSGRIIMVNKSFEEAFGYKAQDIEGRFLDDIIVPADKVAEAGQMTREVIDKQKKVIVEDKRKRADGELIDVAIKSFPIVQEDELLGLYAIYQDITDRKEEEEKIKYLSYHDQMTGLYNRRYFENKLKELDEAGVMPVSILVADLDKLKPINDKYGHFEGDRYIKAAAEVFKSITRGDDVVARIGGDEFAIILPGMTCYQAEKVTKRIDNECQQDRCHGFNIEISIGCATKCNKDESLVDVFKLADVSMYKNKESSNRVSS</sequence>
<organism evidence="4 5">
    <name type="scientific">Halonatronomonas betaini</name>
    <dbReference type="NCBI Taxonomy" id="2778430"/>
    <lineage>
        <taxon>Bacteria</taxon>
        <taxon>Bacillati</taxon>
        <taxon>Bacillota</taxon>
        <taxon>Clostridia</taxon>
        <taxon>Halanaerobiales</taxon>
        <taxon>Halarsenatibacteraceae</taxon>
        <taxon>Halonatronomonas</taxon>
    </lineage>
</organism>
<dbReference type="AlphaFoldDB" id="A0A931AUH0"/>
<feature type="domain" description="PAS" evidence="1">
    <location>
        <begin position="9"/>
        <end position="54"/>
    </location>
</feature>
<dbReference type="InterPro" id="IPR013767">
    <property type="entry name" value="PAS_fold"/>
</dbReference>
<dbReference type="SUPFAM" id="SSF55073">
    <property type="entry name" value="Nucleotide cyclase"/>
    <property type="match status" value="1"/>
</dbReference>
<dbReference type="InterPro" id="IPR000700">
    <property type="entry name" value="PAS-assoc_C"/>
</dbReference>
<dbReference type="PROSITE" id="PS50112">
    <property type="entry name" value="PAS"/>
    <property type="match status" value="2"/>
</dbReference>